<feature type="domain" description="Zn(2)-C6 fungal-type" evidence="8">
    <location>
        <begin position="37"/>
        <end position="66"/>
    </location>
</feature>
<reference evidence="9 10" key="1">
    <citation type="submission" date="2023-01" db="EMBL/GenBank/DDBJ databases">
        <title>Analysis of 21 Apiospora genomes using comparative genomics revels a genus with tremendous synthesis potential of carbohydrate active enzymes and secondary metabolites.</title>
        <authorList>
            <person name="Sorensen T."/>
        </authorList>
    </citation>
    <scope>NUCLEOTIDE SEQUENCE [LARGE SCALE GENOMIC DNA]</scope>
    <source>
        <strain evidence="9 10">CBS 117206</strain>
    </source>
</reference>
<evidence type="ECO:0000256" key="6">
    <source>
        <dbReference type="ARBA" id="ARBA00023242"/>
    </source>
</evidence>
<sequence length="717" mass="78189">MPTTSPRQARKRSAEAAVSSPGAPNRNTRKAHKVSRACDQCKSKKIRCSGMLPCDRCVLRSLACVYDANYARGRPPTPPPSLPLPAQVPEPTTVTSRLDEGSPSLGRALTATTGPNTSLGESPEEVEAAEAERQDFDPTSGLAFFQRAHQRLVAQQTNASVEHNIPGGGDLMQPDLPSLVEFYFETCVVTYRMFAQQRSVMAWAQAAQQNKQQGLAVAHGIGNAKAAIVLAIAAITALKSGRAQLHSAAASSRTTVWDEQPSLQEADRYYAMAASLTESEVGPPCLESTQARLVQVLYLLQTSRMNKAWYLLGATWQIGAALELHRKQSCRRGSNPPDYVTLQGHRRTFWVTYTIDAYLSVVLGRPRHIHDDDVDQELPAAIDDEDVGPKGPTIDVDRDEEGDEATDSNMESVVAHARLARIIGAISSEVYSIKNVPREERLAAASRSRQELCSWRSCLPPHLSSVSPRSLIPSLRRQAIAMRLAYCHAVMHANRPFILGGGGSSSSGNYQNSSDTTTAASALEEESVAECIASAKTALKTVQSMAADSTLLHAFWWTPYVTFCALAVVYIWEIQQSGGERAGLQGGDRQGLLELAEKCHARLARSTSADSPSWRYTVILDELRHSARAELQQQQQQQHMVHPVTAINHPGSLSSERLPSHAAGPQPVYNQSQLPLPSTAYAYTDEVAGSSNVCDMPLPFFQGWQTTDWRDLDASLL</sequence>
<protein>
    <recommendedName>
        <fullName evidence="8">Zn(2)-C6 fungal-type domain-containing protein</fullName>
    </recommendedName>
</protein>
<feature type="region of interest" description="Disordered" evidence="7">
    <location>
        <begin position="651"/>
        <end position="671"/>
    </location>
</feature>
<organism evidence="9 10">
    <name type="scientific">Apiospora kogelbergensis</name>
    <dbReference type="NCBI Taxonomy" id="1337665"/>
    <lineage>
        <taxon>Eukaryota</taxon>
        <taxon>Fungi</taxon>
        <taxon>Dikarya</taxon>
        <taxon>Ascomycota</taxon>
        <taxon>Pezizomycotina</taxon>
        <taxon>Sordariomycetes</taxon>
        <taxon>Xylariomycetidae</taxon>
        <taxon>Amphisphaeriales</taxon>
        <taxon>Apiosporaceae</taxon>
        <taxon>Apiospora</taxon>
    </lineage>
</organism>
<dbReference type="GO" id="GO:0045944">
    <property type="term" value="P:positive regulation of transcription by RNA polymerase II"/>
    <property type="evidence" value="ECO:0007669"/>
    <property type="project" value="TreeGrafter"/>
</dbReference>
<feature type="compositionally biased region" description="Polar residues" evidence="7">
    <location>
        <begin position="110"/>
        <end position="120"/>
    </location>
</feature>
<dbReference type="Pfam" id="PF04082">
    <property type="entry name" value="Fungal_trans"/>
    <property type="match status" value="1"/>
</dbReference>
<keyword evidence="10" id="KW-1185">Reference proteome</keyword>
<proteinExistence type="predicted"/>
<feature type="region of interest" description="Disordered" evidence="7">
    <location>
        <begin position="1"/>
        <end position="35"/>
    </location>
</feature>
<dbReference type="PANTHER" id="PTHR47540">
    <property type="entry name" value="THIAMINE REPRESSIBLE GENES REGULATORY PROTEIN THI5"/>
    <property type="match status" value="1"/>
</dbReference>
<name>A0AAW0R5F1_9PEZI</name>
<keyword evidence="2" id="KW-0479">Metal-binding</keyword>
<dbReference type="SUPFAM" id="SSF57701">
    <property type="entry name" value="Zn2/Cys6 DNA-binding domain"/>
    <property type="match status" value="1"/>
</dbReference>
<dbReference type="GO" id="GO:0005634">
    <property type="term" value="C:nucleus"/>
    <property type="evidence" value="ECO:0007669"/>
    <property type="project" value="UniProtKB-SubCell"/>
</dbReference>
<dbReference type="InterPro" id="IPR001138">
    <property type="entry name" value="Zn2Cys6_DnaBD"/>
</dbReference>
<feature type="compositionally biased region" description="Acidic residues" evidence="7">
    <location>
        <begin position="397"/>
        <end position="406"/>
    </location>
</feature>
<keyword evidence="5" id="KW-0804">Transcription</keyword>
<evidence type="ECO:0000256" key="7">
    <source>
        <dbReference type="SAM" id="MobiDB-lite"/>
    </source>
</evidence>
<evidence type="ECO:0000256" key="3">
    <source>
        <dbReference type="ARBA" id="ARBA00023015"/>
    </source>
</evidence>
<dbReference type="InterPro" id="IPR007219">
    <property type="entry name" value="XnlR_reg_dom"/>
</dbReference>
<dbReference type="AlphaFoldDB" id="A0AAW0R5F1"/>
<keyword evidence="4" id="KW-0238">DNA-binding</keyword>
<dbReference type="Proteomes" id="UP001392437">
    <property type="component" value="Unassembled WGS sequence"/>
</dbReference>
<dbReference type="Pfam" id="PF00172">
    <property type="entry name" value="Zn_clus"/>
    <property type="match status" value="1"/>
</dbReference>
<dbReference type="InterPro" id="IPR051711">
    <property type="entry name" value="Stress_Response_Reg"/>
</dbReference>
<accession>A0AAW0R5F1</accession>
<dbReference type="InterPro" id="IPR036864">
    <property type="entry name" value="Zn2-C6_fun-type_DNA-bd_sf"/>
</dbReference>
<dbReference type="CDD" id="cd00067">
    <property type="entry name" value="GAL4"/>
    <property type="match status" value="1"/>
</dbReference>
<dbReference type="PROSITE" id="PS50048">
    <property type="entry name" value="ZN2_CY6_FUNGAL_2"/>
    <property type="match status" value="1"/>
</dbReference>
<dbReference type="SMART" id="SM00066">
    <property type="entry name" value="GAL4"/>
    <property type="match status" value="1"/>
</dbReference>
<feature type="region of interest" description="Disordered" evidence="7">
    <location>
        <begin position="378"/>
        <end position="410"/>
    </location>
</feature>
<feature type="region of interest" description="Disordered" evidence="7">
    <location>
        <begin position="75"/>
        <end position="124"/>
    </location>
</feature>
<dbReference type="SMART" id="SM00906">
    <property type="entry name" value="Fungal_trans"/>
    <property type="match status" value="1"/>
</dbReference>
<comment type="subcellular location">
    <subcellularLocation>
        <location evidence="1">Nucleus</location>
    </subcellularLocation>
</comment>
<evidence type="ECO:0000256" key="2">
    <source>
        <dbReference type="ARBA" id="ARBA00022723"/>
    </source>
</evidence>
<evidence type="ECO:0000313" key="9">
    <source>
        <dbReference type="EMBL" id="KAK8124146.1"/>
    </source>
</evidence>
<evidence type="ECO:0000256" key="1">
    <source>
        <dbReference type="ARBA" id="ARBA00004123"/>
    </source>
</evidence>
<evidence type="ECO:0000259" key="8">
    <source>
        <dbReference type="PROSITE" id="PS50048"/>
    </source>
</evidence>
<dbReference type="GO" id="GO:0006351">
    <property type="term" value="P:DNA-templated transcription"/>
    <property type="evidence" value="ECO:0007669"/>
    <property type="project" value="InterPro"/>
</dbReference>
<dbReference type="PANTHER" id="PTHR47540:SF2">
    <property type="entry name" value="ZN(II)2CYS6 TRANSCRIPTION FACTOR (EUROFUNG)"/>
    <property type="match status" value="1"/>
</dbReference>
<feature type="compositionally biased region" description="Pro residues" evidence="7">
    <location>
        <begin position="75"/>
        <end position="88"/>
    </location>
</feature>
<dbReference type="GO" id="GO:0000981">
    <property type="term" value="F:DNA-binding transcription factor activity, RNA polymerase II-specific"/>
    <property type="evidence" value="ECO:0007669"/>
    <property type="project" value="InterPro"/>
</dbReference>
<comment type="caution">
    <text evidence="9">The sequence shown here is derived from an EMBL/GenBank/DDBJ whole genome shotgun (WGS) entry which is preliminary data.</text>
</comment>
<dbReference type="EMBL" id="JAQQWP010000003">
    <property type="protein sequence ID" value="KAK8124146.1"/>
    <property type="molecule type" value="Genomic_DNA"/>
</dbReference>
<dbReference type="Gene3D" id="4.10.240.10">
    <property type="entry name" value="Zn(2)-C6 fungal-type DNA-binding domain"/>
    <property type="match status" value="1"/>
</dbReference>
<evidence type="ECO:0000256" key="5">
    <source>
        <dbReference type="ARBA" id="ARBA00023163"/>
    </source>
</evidence>
<evidence type="ECO:0000256" key="4">
    <source>
        <dbReference type="ARBA" id="ARBA00023125"/>
    </source>
</evidence>
<dbReference type="GO" id="GO:0008270">
    <property type="term" value="F:zinc ion binding"/>
    <property type="evidence" value="ECO:0007669"/>
    <property type="project" value="InterPro"/>
</dbReference>
<keyword evidence="3" id="KW-0805">Transcription regulation</keyword>
<gene>
    <name evidence="9" type="ORF">PG999_004064</name>
</gene>
<dbReference type="PROSITE" id="PS00463">
    <property type="entry name" value="ZN2_CY6_FUNGAL_1"/>
    <property type="match status" value="1"/>
</dbReference>
<dbReference type="CDD" id="cd12148">
    <property type="entry name" value="fungal_TF_MHR"/>
    <property type="match status" value="1"/>
</dbReference>
<keyword evidence="6" id="KW-0539">Nucleus</keyword>
<dbReference type="GO" id="GO:0043565">
    <property type="term" value="F:sequence-specific DNA binding"/>
    <property type="evidence" value="ECO:0007669"/>
    <property type="project" value="TreeGrafter"/>
</dbReference>
<evidence type="ECO:0000313" key="10">
    <source>
        <dbReference type="Proteomes" id="UP001392437"/>
    </source>
</evidence>